<evidence type="ECO:0000313" key="3">
    <source>
        <dbReference type="Proteomes" id="UP000030748"/>
    </source>
</evidence>
<name>A0A022PUG6_ERYGU</name>
<accession>A0A022PUG6</accession>
<protein>
    <submittedName>
        <fullName evidence="2">Uncharacterized protein</fullName>
    </submittedName>
</protein>
<feature type="compositionally biased region" description="Low complexity" evidence="1">
    <location>
        <begin position="154"/>
        <end position="168"/>
    </location>
</feature>
<feature type="region of interest" description="Disordered" evidence="1">
    <location>
        <begin position="152"/>
        <end position="172"/>
    </location>
</feature>
<evidence type="ECO:0000256" key="1">
    <source>
        <dbReference type="SAM" id="MobiDB-lite"/>
    </source>
</evidence>
<sequence length="313" mass="34883">MKTLLGYSFNGSLSKSGRNLIFLEVKLDFFASGARLGGSRYTSSNPFNAALFFSGVTPHETEFVDDVIGDVMAFLIATTVLSNLLRYTILKSLSNLSSLEGSNPNREITKPPFFRTPFVSCTLRKLGAKTKSKTRFCPSPFFFFGIRSAPASKSTPASFKNSKSSSMSGTPAPRMKPLWPFLIRPSSTKSRRRMGRILRPELETGSGSGSYGGALEAAPIIEPSEGNARRSIAKNRDLDTIRKARESGSLITKRVREFNPNPTRFVSFIPFPPFLDRYPRPGLLSISYDYQCVPLFLKKIRTQRERSRNLLFS</sequence>
<keyword evidence="3" id="KW-1185">Reference proteome</keyword>
<gene>
    <name evidence="2" type="ORF">MIMGU_mgv1a010403mg</name>
</gene>
<dbReference type="EMBL" id="KI632331">
    <property type="protein sequence ID" value="EYU18433.1"/>
    <property type="molecule type" value="Genomic_DNA"/>
</dbReference>
<evidence type="ECO:0000313" key="2">
    <source>
        <dbReference type="EMBL" id="EYU18433.1"/>
    </source>
</evidence>
<proteinExistence type="predicted"/>
<dbReference type="AlphaFoldDB" id="A0A022PUG6"/>
<organism evidence="2 3">
    <name type="scientific">Erythranthe guttata</name>
    <name type="common">Yellow monkey flower</name>
    <name type="synonym">Mimulus guttatus</name>
    <dbReference type="NCBI Taxonomy" id="4155"/>
    <lineage>
        <taxon>Eukaryota</taxon>
        <taxon>Viridiplantae</taxon>
        <taxon>Streptophyta</taxon>
        <taxon>Embryophyta</taxon>
        <taxon>Tracheophyta</taxon>
        <taxon>Spermatophyta</taxon>
        <taxon>Magnoliopsida</taxon>
        <taxon>eudicotyledons</taxon>
        <taxon>Gunneridae</taxon>
        <taxon>Pentapetalae</taxon>
        <taxon>asterids</taxon>
        <taxon>lamiids</taxon>
        <taxon>Lamiales</taxon>
        <taxon>Phrymaceae</taxon>
        <taxon>Erythranthe</taxon>
    </lineage>
</organism>
<dbReference type="Proteomes" id="UP000030748">
    <property type="component" value="Unassembled WGS sequence"/>
</dbReference>
<reference evidence="2 3" key="1">
    <citation type="journal article" date="2013" name="Proc. Natl. Acad. Sci. U.S.A.">
        <title>Fine-scale variation in meiotic recombination in Mimulus inferred from population shotgun sequencing.</title>
        <authorList>
            <person name="Hellsten U."/>
            <person name="Wright K.M."/>
            <person name="Jenkins J."/>
            <person name="Shu S."/>
            <person name="Yuan Y."/>
            <person name="Wessler S.R."/>
            <person name="Schmutz J."/>
            <person name="Willis J.H."/>
            <person name="Rokhsar D.S."/>
        </authorList>
    </citation>
    <scope>NUCLEOTIDE SEQUENCE [LARGE SCALE GENOMIC DNA]</scope>
    <source>
        <strain evidence="3">cv. DUN x IM62</strain>
    </source>
</reference>